<keyword evidence="7" id="KW-0653">Protein transport</keyword>
<comment type="caution">
    <text evidence="11">The sequence shown here is derived from an EMBL/GenBank/DDBJ whole genome shotgun (WGS) entry which is preliminary data.</text>
</comment>
<keyword evidence="8 10" id="KW-1133">Transmembrane helix</keyword>
<evidence type="ECO:0000313" key="12">
    <source>
        <dbReference type="Proteomes" id="UP000327493"/>
    </source>
</evidence>
<organism evidence="11 12">
    <name type="scientific">Etheostoma spectabile</name>
    <name type="common">orangethroat darter</name>
    <dbReference type="NCBI Taxonomy" id="54343"/>
    <lineage>
        <taxon>Eukaryota</taxon>
        <taxon>Metazoa</taxon>
        <taxon>Chordata</taxon>
        <taxon>Craniata</taxon>
        <taxon>Vertebrata</taxon>
        <taxon>Euteleostomi</taxon>
        <taxon>Actinopterygii</taxon>
        <taxon>Neopterygii</taxon>
        <taxon>Teleostei</taxon>
        <taxon>Neoteleostei</taxon>
        <taxon>Acanthomorphata</taxon>
        <taxon>Eupercaria</taxon>
        <taxon>Perciformes</taxon>
        <taxon>Percoidei</taxon>
        <taxon>Percidae</taxon>
        <taxon>Etheostomatinae</taxon>
        <taxon>Etheostoma</taxon>
    </lineage>
</organism>
<gene>
    <name evidence="11" type="ORF">FQN60_003849</name>
</gene>
<dbReference type="PANTHER" id="PTHR14995:SF2">
    <property type="entry name" value="PROTEIN AMNIONLESS"/>
    <property type="match status" value="1"/>
</dbReference>
<reference evidence="11 12" key="1">
    <citation type="submission" date="2019-08" db="EMBL/GenBank/DDBJ databases">
        <title>A chromosome-level genome assembly, high-density linkage maps, and genome scans reveal the genomic architecture of hybrid incompatibilities underlying speciation via character displacement in darters (Percidae: Etheostominae).</title>
        <authorList>
            <person name="Moran R.L."/>
            <person name="Catchen J.M."/>
            <person name="Fuller R.C."/>
        </authorList>
    </citation>
    <scope>NUCLEOTIDE SEQUENCE [LARGE SCALE GENOMIC DNA]</scope>
    <source>
        <strain evidence="11">EspeVRDwgs_2016</strain>
        <tissue evidence="11">Muscle</tissue>
    </source>
</reference>
<keyword evidence="9 10" id="KW-0472">Membrane</keyword>
<evidence type="ECO:0000313" key="11">
    <source>
        <dbReference type="EMBL" id="KAA8585155.1"/>
    </source>
</evidence>
<proteinExistence type="predicted"/>
<comment type="subcellular location">
    <subcellularLocation>
        <location evidence="1">Cell membrane</location>
        <topology evidence="1">Single-pass type I membrane protein</topology>
    </subcellularLocation>
</comment>
<evidence type="ECO:0000256" key="4">
    <source>
        <dbReference type="ARBA" id="ARBA00022475"/>
    </source>
</evidence>
<evidence type="ECO:0000256" key="6">
    <source>
        <dbReference type="ARBA" id="ARBA00022729"/>
    </source>
</evidence>
<dbReference type="InterPro" id="IPR026112">
    <property type="entry name" value="AMN"/>
</dbReference>
<dbReference type="Pfam" id="PF14828">
    <property type="entry name" value="Amnionless"/>
    <property type="match status" value="1"/>
</dbReference>
<evidence type="ECO:0000256" key="5">
    <source>
        <dbReference type="ARBA" id="ARBA00022692"/>
    </source>
</evidence>
<feature type="transmembrane region" description="Helical" evidence="10">
    <location>
        <begin position="364"/>
        <end position="386"/>
    </location>
</feature>
<keyword evidence="6" id="KW-0732">Signal</keyword>
<evidence type="ECO:0000256" key="10">
    <source>
        <dbReference type="SAM" id="Phobius"/>
    </source>
</evidence>
<evidence type="ECO:0000256" key="9">
    <source>
        <dbReference type="ARBA" id="ARBA00023136"/>
    </source>
</evidence>
<dbReference type="GO" id="GO:0015031">
    <property type="term" value="P:protein transport"/>
    <property type="evidence" value="ECO:0007669"/>
    <property type="project" value="UniProtKB-KW"/>
</dbReference>
<accession>A0A5J5CXX6</accession>
<dbReference type="Proteomes" id="UP000327493">
    <property type="component" value="Chromosome 15"/>
</dbReference>
<dbReference type="AlphaFoldDB" id="A0A5J5CXX6"/>
<dbReference type="EMBL" id="VOFY01000015">
    <property type="protein sequence ID" value="KAA8585155.1"/>
    <property type="molecule type" value="Genomic_DNA"/>
</dbReference>
<dbReference type="GO" id="GO:0030139">
    <property type="term" value="C:endocytic vesicle"/>
    <property type="evidence" value="ECO:0007669"/>
    <property type="project" value="TreeGrafter"/>
</dbReference>
<name>A0A5J5CXX6_9PERO</name>
<sequence length="548" mass="59663">MYAYLSIIACYWGAADALHKQWIPDTNYENKTNWDKENVPCGNDIVQFPAQRKVSVFVETTHAVKEMKLPVDGEFILNSGAGFYVVRGQDLGCGAGVTTQFKDSESLQWFNPALWQAAETLDDLQRGNFLFSVHEESVPCQYDDVVFKARSSFRVDTSSSQSSIPVKSVSVLGKKFDSGSEFSNYLSSRSGLLQFQGSSTFSIGNQECGDPSGCDCGNSMNHQQICKSVTCASLSCKKPLLPVGHCCDVCGAIVTIQYTAGFNLQTYRQRIHHLFLVLPQYNSIQLGMSKVFKSQRLMGVIPSGTSPEIQVLIVDGEQGTLSEVLARDIMKDAHAHGPNLGINGAEFQASSGGSSGQTGGSAGMVAGVVFGVLIMITLIIIMVVLIRKGVIQMPSSVPSLSSFKKSSDVTDLGGPLDHGFDNPIFDQPSMLPDIPGGEDQDTQFLGSISHFLDMGVQTHAAAIHQTEALKRKSINLTSPTVYVVEWIHRRSKDPQGDVDTLKVMVRAEQQCFKVNLFPLENGEKVTHALCGEEDLQRACVNLIIIVQP</sequence>
<keyword evidence="5 10" id="KW-0812">Transmembrane</keyword>
<dbReference type="GO" id="GO:0006898">
    <property type="term" value="P:receptor-mediated endocytosis"/>
    <property type="evidence" value="ECO:0007669"/>
    <property type="project" value="TreeGrafter"/>
</dbReference>
<dbReference type="PANTHER" id="PTHR14995">
    <property type="entry name" value="AMNIONLESS"/>
    <property type="match status" value="1"/>
</dbReference>
<dbReference type="GO" id="GO:0016324">
    <property type="term" value="C:apical plasma membrane"/>
    <property type="evidence" value="ECO:0007669"/>
    <property type="project" value="TreeGrafter"/>
</dbReference>
<evidence type="ECO:0000256" key="8">
    <source>
        <dbReference type="ARBA" id="ARBA00022989"/>
    </source>
</evidence>
<keyword evidence="3" id="KW-0813">Transport</keyword>
<evidence type="ECO:0000256" key="3">
    <source>
        <dbReference type="ARBA" id="ARBA00022448"/>
    </source>
</evidence>
<evidence type="ECO:0000256" key="1">
    <source>
        <dbReference type="ARBA" id="ARBA00004251"/>
    </source>
</evidence>
<keyword evidence="4" id="KW-1003">Cell membrane</keyword>
<keyword evidence="12" id="KW-1185">Reference proteome</keyword>
<evidence type="ECO:0000256" key="2">
    <source>
        <dbReference type="ARBA" id="ARBA00021200"/>
    </source>
</evidence>
<evidence type="ECO:0000256" key="7">
    <source>
        <dbReference type="ARBA" id="ARBA00022927"/>
    </source>
</evidence>
<protein>
    <recommendedName>
        <fullName evidence="2">Protein amnionless</fullName>
    </recommendedName>
</protein>